<dbReference type="PANTHER" id="PTHR43784:SF2">
    <property type="entry name" value="GDSL-LIKE LIPASE_ACYLHYDROLASE, PUTATIVE (AFU_ORTHOLOGUE AFUA_2G00820)-RELATED"/>
    <property type="match status" value="1"/>
</dbReference>
<dbReference type="EMBL" id="BSTX01000005">
    <property type="protein sequence ID" value="GLZ81194.1"/>
    <property type="molecule type" value="Genomic_DNA"/>
</dbReference>
<feature type="compositionally biased region" description="Basic and acidic residues" evidence="1">
    <location>
        <begin position="236"/>
        <end position="251"/>
    </location>
</feature>
<dbReference type="InterPro" id="IPR036514">
    <property type="entry name" value="SGNH_hydro_sf"/>
</dbReference>
<reference evidence="3" key="1">
    <citation type="submission" date="2023-03" db="EMBL/GenBank/DDBJ databases">
        <title>Actinorhabdospora filicis NBRC 111898.</title>
        <authorList>
            <person name="Ichikawa N."/>
            <person name="Sato H."/>
            <person name="Tonouchi N."/>
        </authorList>
    </citation>
    <scope>NUCLEOTIDE SEQUENCE</scope>
    <source>
        <strain evidence="3">NBRC 111898</strain>
    </source>
</reference>
<gene>
    <name evidence="3" type="ORF">Afil01_60010</name>
</gene>
<dbReference type="Proteomes" id="UP001165079">
    <property type="component" value="Unassembled WGS sequence"/>
</dbReference>
<sequence length="257" mass="28644">MRWKSFLAIGDSFTEGMDDALPDGTYRGWADLLAESMAAADPDFRYANLAVRGKLFDEIVDEQVPVALRAAPELVSFAGGGNDALRPNFNPHTLGSRLHEVVRMLSAMSSTVVLITAADVTHSLPARRFLGPRVRILNDAIRRVAERHDAILVDLWPDPAFHDRRMWSVDRLHLSELGHQRVAALVQQALGIDPEPSWIKPMDPVPPPGWFASRRSDAAWAKVHLAPWIKRRLVRESSGDEVAAKRPELRPWSDGVS</sequence>
<protein>
    <submittedName>
        <fullName evidence="3">SGNH hydrolase</fullName>
    </submittedName>
</protein>
<evidence type="ECO:0000259" key="2">
    <source>
        <dbReference type="Pfam" id="PF13472"/>
    </source>
</evidence>
<dbReference type="PANTHER" id="PTHR43784">
    <property type="entry name" value="GDSL-LIKE LIPASE/ACYLHYDROLASE, PUTATIVE (AFU_ORTHOLOGUE AFUA_2G00820)-RELATED"/>
    <property type="match status" value="1"/>
</dbReference>
<name>A0A9W6SQQ2_9ACTN</name>
<dbReference type="RefSeq" id="WP_285666601.1">
    <property type="nucleotide sequence ID" value="NZ_BSTX01000005.1"/>
</dbReference>
<evidence type="ECO:0000256" key="1">
    <source>
        <dbReference type="SAM" id="MobiDB-lite"/>
    </source>
</evidence>
<dbReference type="AlphaFoldDB" id="A0A9W6SQQ2"/>
<dbReference type="GO" id="GO:0016787">
    <property type="term" value="F:hydrolase activity"/>
    <property type="evidence" value="ECO:0007669"/>
    <property type="project" value="UniProtKB-KW"/>
</dbReference>
<feature type="region of interest" description="Disordered" evidence="1">
    <location>
        <begin position="236"/>
        <end position="257"/>
    </location>
</feature>
<evidence type="ECO:0000313" key="4">
    <source>
        <dbReference type="Proteomes" id="UP001165079"/>
    </source>
</evidence>
<dbReference type="Pfam" id="PF13472">
    <property type="entry name" value="Lipase_GDSL_2"/>
    <property type="match status" value="1"/>
</dbReference>
<keyword evidence="3" id="KW-0378">Hydrolase</keyword>
<proteinExistence type="predicted"/>
<evidence type="ECO:0000313" key="3">
    <source>
        <dbReference type="EMBL" id="GLZ81194.1"/>
    </source>
</evidence>
<organism evidence="3 4">
    <name type="scientific">Actinorhabdospora filicis</name>
    <dbReference type="NCBI Taxonomy" id="1785913"/>
    <lineage>
        <taxon>Bacteria</taxon>
        <taxon>Bacillati</taxon>
        <taxon>Actinomycetota</taxon>
        <taxon>Actinomycetes</taxon>
        <taxon>Micromonosporales</taxon>
        <taxon>Micromonosporaceae</taxon>
        <taxon>Actinorhabdospora</taxon>
    </lineage>
</organism>
<comment type="caution">
    <text evidence="3">The sequence shown here is derived from an EMBL/GenBank/DDBJ whole genome shotgun (WGS) entry which is preliminary data.</text>
</comment>
<dbReference type="InterPro" id="IPR053140">
    <property type="entry name" value="GDSL_Rv0518-like"/>
</dbReference>
<accession>A0A9W6SQQ2</accession>
<feature type="domain" description="SGNH hydrolase-type esterase" evidence="2">
    <location>
        <begin position="8"/>
        <end position="181"/>
    </location>
</feature>
<dbReference type="Gene3D" id="3.40.50.1110">
    <property type="entry name" value="SGNH hydrolase"/>
    <property type="match status" value="1"/>
</dbReference>
<keyword evidence="4" id="KW-1185">Reference proteome</keyword>
<dbReference type="InterPro" id="IPR013830">
    <property type="entry name" value="SGNH_hydro"/>
</dbReference>
<dbReference type="CDD" id="cd01832">
    <property type="entry name" value="SGNH_hydrolase_like_1"/>
    <property type="match status" value="1"/>
</dbReference>
<dbReference type="SUPFAM" id="SSF52266">
    <property type="entry name" value="SGNH hydrolase"/>
    <property type="match status" value="1"/>
</dbReference>